<gene>
    <name evidence="2" type="ORF">PVOR_13834</name>
</gene>
<name>A0A2R9SVP0_9BACL</name>
<dbReference type="AlphaFoldDB" id="A0A2R9SVP0"/>
<dbReference type="KEGG" id="pvo:PVOR_13834"/>
<protein>
    <submittedName>
        <fullName evidence="2">Uncharacterized protein</fullName>
    </submittedName>
</protein>
<comment type="caution">
    <text evidence="2">The sequence shown here is derived from an EMBL/GenBank/DDBJ whole genome shotgun (WGS) entry which is preliminary data.</text>
</comment>
<dbReference type="Proteomes" id="UP000003094">
    <property type="component" value="Unassembled WGS sequence"/>
</dbReference>
<keyword evidence="3" id="KW-1185">Reference proteome</keyword>
<feature type="transmembrane region" description="Helical" evidence="1">
    <location>
        <begin position="23"/>
        <end position="43"/>
    </location>
</feature>
<evidence type="ECO:0000256" key="1">
    <source>
        <dbReference type="SAM" id="Phobius"/>
    </source>
</evidence>
<evidence type="ECO:0000313" key="2">
    <source>
        <dbReference type="EMBL" id="EFU41449.1"/>
    </source>
</evidence>
<proteinExistence type="predicted"/>
<evidence type="ECO:0000313" key="3">
    <source>
        <dbReference type="Proteomes" id="UP000003094"/>
    </source>
</evidence>
<reference evidence="2 3" key="1">
    <citation type="journal article" date="2010" name="BMC Genomics">
        <title>Genome sequence of the pattern forming Paenibacillus vortex bacterium reveals potential for thriving in complex environments.</title>
        <authorList>
            <person name="Sirota-Madi A."/>
            <person name="Olender T."/>
            <person name="Helman Y."/>
            <person name="Ingham C."/>
            <person name="Brainis I."/>
            <person name="Roth D."/>
            <person name="Hagi E."/>
            <person name="Brodsky L."/>
            <person name="Leshkowitz D."/>
            <person name="Galatenko V."/>
            <person name="Nikolaev V."/>
            <person name="Mugasimangalam R.C."/>
            <person name="Bransburg-Zabary S."/>
            <person name="Gutnick D.L."/>
            <person name="Lancet D."/>
            <person name="Ben-Jacob E."/>
        </authorList>
    </citation>
    <scope>NUCLEOTIDE SEQUENCE [LARGE SCALE GENOMIC DNA]</scope>
    <source>
        <strain evidence="2 3">V453</strain>
    </source>
</reference>
<sequence length="64" mass="7246">MMLDSRSNIIEKGVEGDIVAKNLYYLLYIALFVVTCLFIANTYSTPEQVPIPALSLTEHDQNRL</sequence>
<dbReference type="EMBL" id="ADHJ01000020">
    <property type="protein sequence ID" value="EFU41449.1"/>
    <property type="molecule type" value="Genomic_DNA"/>
</dbReference>
<keyword evidence="1" id="KW-1133">Transmembrane helix</keyword>
<accession>A0A2R9SVP0</accession>
<keyword evidence="1" id="KW-0472">Membrane</keyword>
<organism evidence="2 3">
    <name type="scientific">Paenibacillus vortex V453</name>
    <dbReference type="NCBI Taxonomy" id="715225"/>
    <lineage>
        <taxon>Bacteria</taxon>
        <taxon>Bacillati</taxon>
        <taxon>Bacillota</taxon>
        <taxon>Bacilli</taxon>
        <taxon>Bacillales</taxon>
        <taxon>Paenibacillaceae</taxon>
        <taxon>Paenibacillus</taxon>
    </lineage>
</organism>
<keyword evidence="1" id="KW-0812">Transmembrane</keyword>